<name>A0AAD7ME30_9AGAR</name>
<dbReference type="AlphaFoldDB" id="A0AAD7ME30"/>
<feature type="domain" description="CxC2-like cysteine cluster KDZ transposase-associated" evidence="2">
    <location>
        <begin position="190"/>
        <end position="275"/>
    </location>
</feature>
<sequence length="1180" mass="132758">MKAVGVRRTKARAPAPAVAHVPTSVPTFQATVYAGGTRTSESRYIPNADLPPAVLLEEPPPQEVPLPFLERLDEAPGAIPAYETMEPSPEAAKKIRQTVAHMQELRDNEQGFLHLLLSLHHQAQLLAMCACGSRVRTVACRECMQGELLCRQCWVNKHRNMPTHWAFVWNRNEGFFEKHDFCRVMKNAAIGLGHYGQQCPLADLGQSFTLVDTNGIHATSIAFCRSINGGGHIPGSVTSPKTGYTMGLLQYHRQQRSQGKGSAYNFVLVLQRMADPFFASAVPDIYANFLTITRFYESLQITIESGQAHGLDIPLPGEAGLPYPHRPKGYLGAICAACPEPGVNMPLVVNVPKYLRHTTSHHLTFDGNYKANIFFKRDDGSDTALTDGKMYFPNQTEFNHIAETYVIPEEDKEVPCKAHIGAIRHQGHVKYGNTAISGVVACACDHAVLGSLVDMPKGEAFAIVTTAQRELLRHINSPPREPESQGPVTFSYDSWCSFVVNLVKRAMELFPEEEWLHALLQSAEGQIPADHINGHGPSCQATWQAVYFACRGHFHGETAEMIWAFLNPLGSSTRQMTGAARHDIINFVMHAWNMLKYLRQAERLGAERLDALRLFELHMAVVEDLSRQHSTEVGAWSQMSRLTTKSKSGKPQSVYQHELTDVLSIEMVLATMITAEQERLKSQNEHDTGTPVAQWIHDGMSIEREQFLAIVLLRNHREHPLQETWESITQMRDSLNLKLKKFRERQREIHPHLTLSALDVDEPELTAIQLPSYRMRHGHHPVADLDQQLQDAEIKLRCTAADGGISAVRDASLALSAVRKARELDYRGQAGITRSQRNLQKAELMKEFEISMYNNARASLIHLGYMVKDAVEPYRPLSTRDTRRKETHLHRAKGDSRLFDGTAWYLQSGVTISEAAFSSARPPVAGSQGSEDEELQLLSGTKTLKRSGFKHGQRSPKRFKDIAPDTVSSDGEDSNLDLPHSKSPSQQKKAKKTKKADGWIWLQELTRAQSTNGDKLAVYRSESERVQWFRAEAEMYRWLEQYERKHVEFMRIIERYHRDSVVWAGLASAEETRNGGLNGAVTFARMQAAMHRRLEHNANVIFKSADSGAHHDWVSASSFEDLINKIDGWRDVVFKWMDDMVNTTPRFHNECTLINPGYGIGDPQGIQGFLKDPRSPLLRW</sequence>
<evidence type="ECO:0000256" key="1">
    <source>
        <dbReference type="SAM" id="MobiDB-lite"/>
    </source>
</evidence>
<evidence type="ECO:0000259" key="2">
    <source>
        <dbReference type="Pfam" id="PF18803"/>
    </source>
</evidence>
<comment type="caution">
    <text evidence="3">The sequence shown here is derived from an EMBL/GenBank/DDBJ whole genome shotgun (WGS) entry which is preliminary data.</text>
</comment>
<dbReference type="Pfam" id="PF18758">
    <property type="entry name" value="KDZ"/>
    <property type="match status" value="1"/>
</dbReference>
<proteinExistence type="predicted"/>
<accession>A0AAD7ME30</accession>
<protein>
    <recommendedName>
        <fullName evidence="2">CxC2-like cysteine cluster KDZ transposase-associated domain-containing protein</fullName>
    </recommendedName>
</protein>
<reference evidence="3" key="1">
    <citation type="submission" date="2023-03" db="EMBL/GenBank/DDBJ databases">
        <title>Massive genome expansion in bonnet fungi (Mycena s.s.) driven by repeated elements and novel gene families across ecological guilds.</title>
        <authorList>
            <consortium name="Lawrence Berkeley National Laboratory"/>
            <person name="Harder C.B."/>
            <person name="Miyauchi S."/>
            <person name="Viragh M."/>
            <person name="Kuo A."/>
            <person name="Thoen E."/>
            <person name="Andreopoulos B."/>
            <person name="Lu D."/>
            <person name="Skrede I."/>
            <person name="Drula E."/>
            <person name="Henrissat B."/>
            <person name="Morin E."/>
            <person name="Kohler A."/>
            <person name="Barry K."/>
            <person name="LaButti K."/>
            <person name="Morin E."/>
            <person name="Salamov A."/>
            <person name="Lipzen A."/>
            <person name="Mereny Z."/>
            <person name="Hegedus B."/>
            <person name="Baldrian P."/>
            <person name="Stursova M."/>
            <person name="Weitz H."/>
            <person name="Taylor A."/>
            <person name="Grigoriev I.V."/>
            <person name="Nagy L.G."/>
            <person name="Martin F."/>
            <person name="Kauserud H."/>
        </authorList>
    </citation>
    <scope>NUCLEOTIDE SEQUENCE</scope>
    <source>
        <strain evidence="3">CBHHK182m</strain>
    </source>
</reference>
<dbReference type="EMBL" id="JARKIB010000361">
    <property type="protein sequence ID" value="KAJ7712629.1"/>
    <property type="molecule type" value="Genomic_DNA"/>
</dbReference>
<feature type="compositionally biased region" description="Basic residues" evidence="1">
    <location>
        <begin position="945"/>
        <end position="957"/>
    </location>
</feature>
<dbReference type="Proteomes" id="UP001215598">
    <property type="component" value="Unassembled WGS sequence"/>
</dbReference>
<evidence type="ECO:0000313" key="4">
    <source>
        <dbReference type="Proteomes" id="UP001215598"/>
    </source>
</evidence>
<evidence type="ECO:0000313" key="3">
    <source>
        <dbReference type="EMBL" id="KAJ7712629.1"/>
    </source>
</evidence>
<gene>
    <name evidence="3" type="ORF">B0H16DRAFT_1479252</name>
</gene>
<organism evidence="3 4">
    <name type="scientific">Mycena metata</name>
    <dbReference type="NCBI Taxonomy" id="1033252"/>
    <lineage>
        <taxon>Eukaryota</taxon>
        <taxon>Fungi</taxon>
        <taxon>Dikarya</taxon>
        <taxon>Basidiomycota</taxon>
        <taxon>Agaricomycotina</taxon>
        <taxon>Agaricomycetes</taxon>
        <taxon>Agaricomycetidae</taxon>
        <taxon>Agaricales</taxon>
        <taxon>Marasmiineae</taxon>
        <taxon>Mycenaceae</taxon>
        <taxon>Mycena</taxon>
    </lineage>
</organism>
<dbReference type="InterPro" id="IPR040521">
    <property type="entry name" value="KDZ"/>
</dbReference>
<dbReference type="Pfam" id="PF18803">
    <property type="entry name" value="CxC2"/>
    <property type="match status" value="1"/>
</dbReference>
<keyword evidence="4" id="KW-1185">Reference proteome</keyword>
<dbReference type="InterPro" id="IPR041457">
    <property type="entry name" value="CxC2_KDZ-assoc"/>
</dbReference>
<feature type="region of interest" description="Disordered" evidence="1">
    <location>
        <begin position="945"/>
        <end position="993"/>
    </location>
</feature>